<keyword evidence="1" id="KW-0472">Membrane</keyword>
<dbReference type="EC" id="2.4.1.-" evidence="1"/>
<reference evidence="3" key="1">
    <citation type="submission" date="2020-04" db="EMBL/GenBank/DDBJ databases">
        <authorList>
            <person name="Alioto T."/>
            <person name="Alioto T."/>
            <person name="Gomez Garrido J."/>
        </authorList>
    </citation>
    <scope>NUCLEOTIDE SEQUENCE</scope>
    <source>
        <strain evidence="3">A484AB</strain>
    </source>
</reference>
<comment type="similarity">
    <text evidence="1">Belongs to the glycosyltransferase 7 family.</text>
</comment>
<dbReference type="UniPathway" id="UPA00378"/>
<name>A0A6S7IF88_PARCT</name>
<comment type="function">
    <text evidence="1">Catalyses the transfer of galactose onto proteins or lipids.</text>
</comment>
<dbReference type="Gene3D" id="3.90.550.10">
    <property type="entry name" value="Spore Coat Polysaccharide Biosynthesis Protein SpsA, Chain A"/>
    <property type="match status" value="1"/>
</dbReference>
<dbReference type="PANTHER" id="PTHR19300:SF57">
    <property type="entry name" value="BETA-1,4-N-ACETYLGALACTOSAMINYLTRANSFERASE"/>
    <property type="match status" value="1"/>
</dbReference>
<gene>
    <name evidence="3" type="ORF">PACLA_8A087981</name>
</gene>
<comment type="caution">
    <text evidence="3">The sequence shown here is derived from an EMBL/GenBank/DDBJ whole genome shotgun (WGS) entry which is preliminary data.</text>
</comment>
<organism evidence="3 4">
    <name type="scientific">Paramuricea clavata</name>
    <name type="common">Red gorgonian</name>
    <name type="synonym">Violescent sea-whip</name>
    <dbReference type="NCBI Taxonomy" id="317549"/>
    <lineage>
        <taxon>Eukaryota</taxon>
        <taxon>Metazoa</taxon>
        <taxon>Cnidaria</taxon>
        <taxon>Anthozoa</taxon>
        <taxon>Octocorallia</taxon>
        <taxon>Malacalcyonacea</taxon>
        <taxon>Plexauridae</taxon>
        <taxon>Paramuricea</taxon>
    </lineage>
</organism>
<comment type="pathway">
    <text evidence="1">Protein modification; protein glycosylation.</text>
</comment>
<evidence type="ECO:0000313" key="4">
    <source>
        <dbReference type="Proteomes" id="UP001152795"/>
    </source>
</evidence>
<sequence length="319" mass="35926">MAAFILSERILARSFVAMTFLLIGAMLLYVAQESAETLKPIAIIVLDPNFKESPFASTGNVISTKSKESQTTSAESQPQRQNSNVPPGHGKSTVLNSGNIRRLNGTNASTAKNNAQIDMNAKNSTAAIVKYAKPLQSNSQQSNSHMIQPTNRQNVSQAQNKSATQLPLCKKPNEDLVGRLQVNQSVPDMEDIASSWNERNWVLNGGAWRPITCQAVSKVAIIIPYRDRYPHLKIFLRHMHPILKRQLLDYRIIVVEQNGDTPFNRAMLFNIGYKEALRFHDFQCFVFHDVDLLPEDDRNYYGCPLKPRHLSVAVDKFQY</sequence>
<keyword evidence="1" id="KW-0808">Transferase</keyword>
<feature type="transmembrane region" description="Helical" evidence="1">
    <location>
        <begin position="12"/>
        <end position="31"/>
    </location>
</feature>
<protein>
    <recommendedName>
        <fullName evidence="1">Beta-1,4-galactosyltransferase</fullName>
        <ecNumber evidence="1">2.4.1.-</ecNumber>
    </recommendedName>
</protein>
<evidence type="ECO:0000256" key="2">
    <source>
        <dbReference type="SAM" id="MobiDB-lite"/>
    </source>
</evidence>
<dbReference type="InterPro" id="IPR029044">
    <property type="entry name" value="Nucleotide-diphossugar_trans"/>
</dbReference>
<dbReference type="PANTHER" id="PTHR19300">
    <property type="entry name" value="BETA-1,4-GALACTOSYLTRANSFERASE"/>
    <property type="match status" value="1"/>
</dbReference>
<feature type="compositionally biased region" description="Polar residues" evidence="2">
    <location>
        <begin position="57"/>
        <end position="85"/>
    </location>
</feature>
<dbReference type="InterPro" id="IPR003859">
    <property type="entry name" value="Galactosyl_T"/>
</dbReference>
<keyword evidence="1" id="KW-1133">Transmembrane helix</keyword>
<proteinExistence type="inferred from homology"/>
<keyword evidence="1" id="KW-0735">Signal-anchor</keyword>
<dbReference type="GO" id="GO:0005975">
    <property type="term" value="P:carbohydrate metabolic process"/>
    <property type="evidence" value="ECO:0007669"/>
    <property type="project" value="InterPro"/>
</dbReference>
<feature type="region of interest" description="Disordered" evidence="2">
    <location>
        <begin position="136"/>
        <end position="159"/>
    </location>
</feature>
<evidence type="ECO:0000256" key="1">
    <source>
        <dbReference type="RuleBase" id="RU368121"/>
    </source>
</evidence>
<dbReference type="PRINTS" id="PR02050">
    <property type="entry name" value="B14GALTRFASE"/>
</dbReference>
<feature type="compositionally biased region" description="Polar residues" evidence="2">
    <location>
        <begin position="93"/>
        <end position="117"/>
    </location>
</feature>
<feature type="non-terminal residue" evidence="3">
    <location>
        <position position="1"/>
    </location>
</feature>
<feature type="region of interest" description="Disordered" evidence="2">
    <location>
        <begin position="57"/>
        <end position="117"/>
    </location>
</feature>
<dbReference type="AlphaFoldDB" id="A0A6S7IF88"/>
<keyword evidence="1" id="KW-0328">Glycosyltransferase</keyword>
<dbReference type="OrthoDB" id="10038994at2759"/>
<dbReference type="Proteomes" id="UP001152795">
    <property type="component" value="Unassembled WGS sequence"/>
</dbReference>
<keyword evidence="1" id="KW-0812">Transmembrane</keyword>
<dbReference type="GO" id="GO:0008378">
    <property type="term" value="F:galactosyltransferase activity"/>
    <property type="evidence" value="ECO:0007669"/>
    <property type="project" value="TreeGrafter"/>
</dbReference>
<accession>A0A6S7IF88</accession>
<dbReference type="SUPFAM" id="SSF53448">
    <property type="entry name" value="Nucleotide-diphospho-sugar transferases"/>
    <property type="match status" value="1"/>
</dbReference>
<evidence type="ECO:0000313" key="3">
    <source>
        <dbReference type="EMBL" id="CAB4015669.1"/>
    </source>
</evidence>
<keyword evidence="1" id="KW-0325">Glycoprotein</keyword>
<dbReference type="InterPro" id="IPR027995">
    <property type="entry name" value="Galactosyl_T_N"/>
</dbReference>
<dbReference type="Pfam" id="PF13733">
    <property type="entry name" value="Glyco_transf_7N"/>
    <property type="match status" value="1"/>
</dbReference>
<dbReference type="EMBL" id="CACRXK020008800">
    <property type="protein sequence ID" value="CAB4015669.1"/>
    <property type="molecule type" value="Genomic_DNA"/>
</dbReference>
<dbReference type="GO" id="GO:0005794">
    <property type="term" value="C:Golgi apparatus"/>
    <property type="evidence" value="ECO:0007669"/>
    <property type="project" value="TreeGrafter"/>
</dbReference>
<keyword evidence="4" id="KW-1185">Reference proteome</keyword>